<name>A0A7C9TL70_9BURK</name>
<gene>
    <name evidence="8" type="ORF">G3A44_12775</name>
</gene>
<keyword evidence="9" id="KW-1185">Reference proteome</keyword>
<evidence type="ECO:0000313" key="8">
    <source>
        <dbReference type="EMBL" id="NDY92063.1"/>
    </source>
</evidence>
<evidence type="ECO:0000256" key="4">
    <source>
        <dbReference type="ARBA" id="ARBA00022679"/>
    </source>
</evidence>
<dbReference type="PIRSF" id="PIRSF015855">
    <property type="entry name" value="TypeIII_Mtase_mKpnI"/>
    <property type="match status" value="1"/>
</dbReference>
<accession>A0A7C9TL70</accession>
<keyword evidence="5" id="KW-0949">S-adenosyl-L-methionine</keyword>
<dbReference type="PRINTS" id="PR00506">
    <property type="entry name" value="D21N6MTFRASE"/>
</dbReference>
<dbReference type="RefSeq" id="WP_163457912.1">
    <property type="nucleotide sequence ID" value="NZ_JAAGOH010000014.1"/>
</dbReference>
<evidence type="ECO:0000256" key="1">
    <source>
        <dbReference type="ARBA" id="ARBA00006594"/>
    </source>
</evidence>
<dbReference type="SUPFAM" id="SSF53335">
    <property type="entry name" value="S-adenosyl-L-methionine-dependent methyltransferases"/>
    <property type="match status" value="1"/>
</dbReference>
<dbReference type="InterPro" id="IPR002941">
    <property type="entry name" value="DNA_methylase_N4/N6"/>
</dbReference>
<comment type="caution">
    <text evidence="8">The sequence shown here is derived from an EMBL/GenBank/DDBJ whole genome shotgun (WGS) entry which is preliminary data.</text>
</comment>
<keyword evidence="3 8" id="KW-0489">Methyltransferase</keyword>
<dbReference type="InterPro" id="IPR002295">
    <property type="entry name" value="N4/N6-MTase_EcoPI_Mod-like"/>
</dbReference>
<dbReference type="Gene3D" id="3.40.50.150">
    <property type="entry name" value="Vaccinia Virus protein VP39"/>
    <property type="match status" value="1"/>
</dbReference>
<dbReference type="GO" id="GO:0008170">
    <property type="term" value="F:N-methyltransferase activity"/>
    <property type="evidence" value="ECO:0007669"/>
    <property type="project" value="InterPro"/>
</dbReference>
<dbReference type="GO" id="GO:0009007">
    <property type="term" value="F:site-specific DNA-methyltransferase (adenine-specific) activity"/>
    <property type="evidence" value="ECO:0007669"/>
    <property type="project" value="UniProtKB-EC"/>
</dbReference>
<dbReference type="Proteomes" id="UP000484255">
    <property type="component" value="Unassembled WGS sequence"/>
</dbReference>
<dbReference type="InterPro" id="IPR029063">
    <property type="entry name" value="SAM-dependent_MTases_sf"/>
</dbReference>
<dbReference type="InterPro" id="IPR002052">
    <property type="entry name" value="DNA_methylase_N6_adenine_CS"/>
</dbReference>
<reference evidence="8 9" key="1">
    <citation type="submission" date="2020-02" db="EMBL/GenBank/DDBJ databases">
        <title>Ideonella bacterium strain TBM-1.</title>
        <authorList>
            <person name="Chen W.-M."/>
        </authorList>
    </citation>
    <scope>NUCLEOTIDE SEQUENCE [LARGE SCALE GENOMIC DNA]</scope>
    <source>
        <strain evidence="8 9">TBM-1</strain>
    </source>
</reference>
<evidence type="ECO:0000256" key="6">
    <source>
        <dbReference type="ARBA" id="ARBA00047942"/>
    </source>
</evidence>
<protein>
    <recommendedName>
        <fullName evidence="2">site-specific DNA-methyltransferase (adenine-specific)</fullName>
        <ecNumber evidence="2">2.1.1.72</ecNumber>
    </recommendedName>
</protein>
<sequence length="666" mass="75363">MKKLNMHSPNLTQENISRLRQMFPGCVTEGRSEGGYIQLSVDFDQLRQELSESIVEGPQERYHLNWPGKREALLASNAPIAKTLRPYRNESVDFDGTKNLFIEGDNLDALKLLQETYLGKVKLIYMDPPYNRKKGNNLVYRDDFIGNTFEYLTLSNQTDEQGNRLVANTESNGRFHSDWLGMMYQRLRVARNLMAPAGVIAISIDDAESANVLHLCYEVFGETNYLGTLIWKNATDNNPSNIAVEHESIHVFARSKTDLEGVWKSSVSDVKEVLIKVGNELIAKYPNDAEQLQAAYTDWFRENKDQLGPLADYKFIDGSGVYAGSRSVHNPGKEGYRYDVMHPITKKPCKQPLMGYRFPETTMKRLLNEKKILFGDDESKLIELKVYAFEFEDKMSSVFDLDGRSGAYDLKTLFPEGKKVFSNPKPVLLMERLVSFMTQPKDICLDLFAGSSTLAHATMEISRRDGSNRRFISVQFPEEIGQDSKDAKEAFQFCTQVGLKPHISEISKERIRRAGAAILKKEAVQTWNRDIGFRVLKIDTSNMADIYYAPDALEKPNLDMFVDNIKPDRTPEDLLFQVMLDWGVDLALPIAKQAIQGKDVFLVDGNALAACFDGHGGVDEAFVKELAKVQPLRVVFRDAGFKDSSVKINVEQIFKLLSPATEVKCI</sequence>
<dbReference type="EMBL" id="JAAGOH010000014">
    <property type="protein sequence ID" value="NDY92063.1"/>
    <property type="molecule type" value="Genomic_DNA"/>
</dbReference>
<dbReference type="EC" id="2.1.1.72" evidence="2"/>
<dbReference type="AlphaFoldDB" id="A0A7C9TL70"/>
<evidence type="ECO:0000313" key="9">
    <source>
        <dbReference type="Proteomes" id="UP000484255"/>
    </source>
</evidence>
<proteinExistence type="inferred from homology"/>
<organism evidence="8 9">
    <name type="scientific">Ideonella livida</name>
    <dbReference type="NCBI Taxonomy" id="2707176"/>
    <lineage>
        <taxon>Bacteria</taxon>
        <taxon>Pseudomonadati</taxon>
        <taxon>Pseudomonadota</taxon>
        <taxon>Betaproteobacteria</taxon>
        <taxon>Burkholderiales</taxon>
        <taxon>Sphaerotilaceae</taxon>
        <taxon>Ideonella</taxon>
    </lineage>
</organism>
<dbReference type="GO" id="GO:0003677">
    <property type="term" value="F:DNA binding"/>
    <property type="evidence" value="ECO:0007669"/>
    <property type="project" value="InterPro"/>
</dbReference>
<dbReference type="PROSITE" id="PS00092">
    <property type="entry name" value="N6_MTASE"/>
    <property type="match status" value="1"/>
</dbReference>
<feature type="domain" description="DNA methylase N-4/N-6" evidence="7">
    <location>
        <begin position="121"/>
        <end position="478"/>
    </location>
</feature>
<comment type="catalytic activity">
    <reaction evidence="6">
        <text>a 2'-deoxyadenosine in DNA + S-adenosyl-L-methionine = an N(6)-methyl-2'-deoxyadenosine in DNA + S-adenosyl-L-homocysteine + H(+)</text>
        <dbReference type="Rhea" id="RHEA:15197"/>
        <dbReference type="Rhea" id="RHEA-COMP:12418"/>
        <dbReference type="Rhea" id="RHEA-COMP:12419"/>
        <dbReference type="ChEBI" id="CHEBI:15378"/>
        <dbReference type="ChEBI" id="CHEBI:57856"/>
        <dbReference type="ChEBI" id="CHEBI:59789"/>
        <dbReference type="ChEBI" id="CHEBI:90615"/>
        <dbReference type="ChEBI" id="CHEBI:90616"/>
        <dbReference type="EC" id="2.1.1.72"/>
    </reaction>
</comment>
<dbReference type="GO" id="GO:0032259">
    <property type="term" value="P:methylation"/>
    <property type="evidence" value="ECO:0007669"/>
    <property type="project" value="UniProtKB-KW"/>
</dbReference>
<evidence type="ECO:0000256" key="5">
    <source>
        <dbReference type="ARBA" id="ARBA00022691"/>
    </source>
</evidence>
<dbReference type="Pfam" id="PF01555">
    <property type="entry name" value="N6_N4_Mtase"/>
    <property type="match status" value="1"/>
</dbReference>
<evidence type="ECO:0000256" key="2">
    <source>
        <dbReference type="ARBA" id="ARBA00011900"/>
    </source>
</evidence>
<keyword evidence="4 8" id="KW-0808">Transferase</keyword>
<evidence type="ECO:0000256" key="3">
    <source>
        <dbReference type="ARBA" id="ARBA00022603"/>
    </source>
</evidence>
<comment type="similarity">
    <text evidence="1">Belongs to the N(4)/N(6)-methyltransferase family.</text>
</comment>
<evidence type="ECO:0000259" key="7">
    <source>
        <dbReference type="Pfam" id="PF01555"/>
    </source>
</evidence>